<keyword evidence="3" id="KW-1185">Reference proteome</keyword>
<dbReference type="Gene3D" id="1.10.10.10">
    <property type="entry name" value="Winged helix-like DNA-binding domain superfamily/Winged helix DNA-binding domain"/>
    <property type="match status" value="1"/>
</dbReference>
<evidence type="ECO:0000313" key="2">
    <source>
        <dbReference type="EMBL" id="SDF27017.1"/>
    </source>
</evidence>
<dbReference type="EMBL" id="FNAO01000043">
    <property type="protein sequence ID" value="SDF27017.1"/>
    <property type="molecule type" value="Genomic_DNA"/>
</dbReference>
<dbReference type="GO" id="GO:0006313">
    <property type="term" value="P:DNA transposition"/>
    <property type="evidence" value="ECO:0007669"/>
    <property type="project" value="InterPro"/>
</dbReference>
<evidence type="ECO:0000256" key="1">
    <source>
        <dbReference type="SAM" id="Coils"/>
    </source>
</evidence>
<sequence>MKYKKWSLKEKLEILSASEELGVVEACRKYSVSTGTFYNWKKKYDTHGESGLKVVYDVRSKELKAAEEEIRILRKLLGNKEIELEVQRELLKKKFGTSDPRKI</sequence>
<dbReference type="GO" id="GO:0043565">
    <property type="term" value="F:sequence-specific DNA binding"/>
    <property type="evidence" value="ECO:0007669"/>
    <property type="project" value="InterPro"/>
</dbReference>
<dbReference type="STRING" id="641691.SAMN05421636_1431"/>
<organism evidence="2 3">
    <name type="scientific">Pricia antarctica</name>
    <dbReference type="NCBI Taxonomy" id="641691"/>
    <lineage>
        <taxon>Bacteria</taxon>
        <taxon>Pseudomonadati</taxon>
        <taxon>Bacteroidota</taxon>
        <taxon>Flavobacteriia</taxon>
        <taxon>Flavobacteriales</taxon>
        <taxon>Flavobacteriaceae</taxon>
        <taxon>Pricia</taxon>
    </lineage>
</organism>
<evidence type="ECO:0000313" key="3">
    <source>
        <dbReference type="Proteomes" id="UP000199109"/>
    </source>
</evidence>
<dbReference type="Pfam" id="PF01527">
    <property type="entry name" value="HTH_Tnp_1"/>
    <property type="match status" value="1"/>
</dbReference>
<keyword evidence="1" id="KW-0175">Coiled coil</keyword>
<dbReference type="Proteomes" id="UP000199109">
    <property type="component" value="Unassembled WGS sequence"/>
</dbReference>
<accession>A0A1G7JPZ5</accession>
<dbReference type="InterPro" id="IPR002514">
    <property type="entry name" value="Transposase_8"/>
</dbReference>
<dbReference type="InterPro" id="IPR036388">
    <property type="entry name" value="WH-like_DNA-bd_sf"/>
</dbReference>
<reference evidence="2 3" key="1">
    <citation type="submission" date="2016-10" db="EMBL/GenBank/DDBJ databases">
        <authorList>
            <person name="de Groot N.N."/>
        </authorList>
    </citation>
    <scope>NUCLEOTIDE SEQUENCE [LARGE SCALE GENOMIC DNA]</scope>
    <source>
        <strain evidence="2 3">DSM 23421</strain>
    </source>
</reference>
<dbReference type="GO" id="GO:0004803">
    <property type="term" value="F:transposase activity"/>
    <property type="evidence" value="ECO:0007669"/>
    <property type="project" value="InterPro"/>
</dbReference>
<gene>
    <name evidence="2" type="ORF">SAMN05421636_1431</name>
</gene>
<name>A0A1G7JPZ5_9FLAO</name>
<proteinExistence type="predicted"/>
<protein>
    <submittedName>
        <fullName evidence="2">Putative transposase</fullName>
    </submittedName>
</protein>
<feature type="coiled-coil region" evidence="1">
    <location>
        <begin position="56"/>
        <end position="83"/>
    </location>
</feature>
<dbReference type="AlphaFoldDB" id="A0A1G7JPZ5"/>
<dbReference type="SUPFAM" id="SSF48295">
    <property type="entry name" value="TrpR-like"/>
    <property type="match status" value="1"/>
</dbReference>
<dbReference type="RefSeq" id="WP_091874501.1">
    <property type="nucleotide sequence ID" value="NZ_FNAO01000043.1"/>
</dbReference>
<dbReference type="OrthoDB" id="1495855at2"/>
<dbReference type="InterPro" id="IPR010921">
    <property type="entry name" value="Trp_repressor/repl_initiator"/>
</dbReference>